<dbReference type="Proteomes" id="UP000019335">
    <property type="component" value="Chromosome 7"/>
</dbReference>
<dbReference type="AlphaFoldDB" id="W7U2J1"/>
<evidence type="ECO:0000313" key="3">
    <source>
        <dbReference type="Proteomes" id="UP000019335"/>
    </source>
</evidence>
<proteinExistence type="predicted"/>
<organism evidence="2 3">
    <name type="scientific">Nannochloropsis gaditana</name>
    <dbReference type="NCBI Taxonomy" id="72520"/>
    <lineage>
        <taxon>Eukaryota</taxon>
        <taxon>Sar</taxon>
        <taxon>Stramenopiles</taxon>
        <taxon>Ochrophyta</taxon>
        <taxon>Eustigmatophyceae</taxon>
        <taxon>Eustigmatales</taxon>
        <taxon>Monodopsidaceae</taxon>
        <taxon>Nannochloropsis</taxon>
    </lineage>
</organism>
<reference evidence="2 3" key="1">
    <citation type="journal article" date="2014" name="Mol. Plant">
        <title>Chromosome Scale Genome Assembly and Transcriptome Profiling of Nannochloropsis gaditana in Nitrogen Depletion.</title>
        <authorList>
            <person name="Corteggiani Carpinelli E."/>
            <person name="Telatin A."/>
            <person name="Vitulo N."/>
            <person name="Forcato C."/>
            <person name="D'Angelo M."/>
            <person name="Schiavon R."/>
            <person name="Vezzi A."/>
            <person name="Giacometti G.M."/>
            <person name="Morosinotto T."/>
            <person name="Valle G."/>
        </authorList>
    </citation>
    <scope>NUCLEOTIDE SEQUENCE [LARGE SCALE GENOMIC DNA]</scope>
    <source>
        <strain evidence="2 3">B-31</strain>
    </source>
</reference>
<accession>W7U2J1</accession>
<gene>
    <name evidence="2" type="ORF">Naga_100056g21</name>
</gene>
<feature type="region of interest" description="Disordered" evidence="1">
    <location>
        <begin position="248"/>
        <end position="309"/>
    </location>
</feature>
<evidence type="ECO:0000256" key="1">
    <source>
        <dbReference type="SAM" id="MobiDB-lite"/>
    </source>
</evidence>
<feature type="compositionally biased region" description="Basic and acidic residues" evidence="1">
    <location>
        <begin position="291"/>
        <end position="309"/>
    </location>
</feature>
<dbReference type="EMBL" id="AZIL01000523">
    <property type="protein sequence ID" value="EWM27061.1"/>
    <property type="molecule type" value="Genomic_DNA"/>
</dbReference>
<sequence length="658" mass="73958">MAFDGEVATRRREGKVLPHSSVCTQCHSKLQTSLCWHPIIPVPLCLGCYVSTIHTIRAFYRRHQEEAWSNKRERKDHNAVHNEMKSYDYVDDYSNRHNIDQSADTHGPVDFAPFDSVNRAPITVCIWCLRLAQGADEACHILRCKSRSTLPSTDLKHPSDVGFCKTCLERYFEKAVVDKWCLESEEGGWTCLICNKVPFLELAWEEGWGLPQYPQDLRLSAEIQELLIKIFAEPHPRRTTPAILYPDLERQETSEGLRPATTAANGSELNSVLSPNSSSSLRLQSCASDQQRGRLSDERREVPLAPEQERELVSSPLEFLSSLSGCESNDTLLVLIEHTQQALSLLRRLWQEAAVQVAAREDMLDMGTELVEQIQYVRKGSQKEGQKECRTLIVEKRTINGVKGSMGPAVRELERKEARGNRGCNDKCRHEGSAIYTRGANQAEREAQEAVRTSLTELRVLLRHMQYLRDQHMPGVCDDATINSGTLELPQKRSCTGLDKASGNVEKSCTLYTRVSPTPHPSHSDSSSAVLDYEMERLKNLQGWLVSSQGLLRSLHTQVLHVLARAHPPPPEATKKIYPPAEEEPQQLSQLGEAKVQVIEREQKEGDVFQRRLKASEASLRELGKDLSVRLEDVGYAVSILCQMKEGLGEKGVGADAH</sequence>
<protein>
    <submittedName>
        <fullName evidence="2">Uncharacterized protein</fullName>
    </submittedName>
</protein>
<keyword evidence="3" id="KW-1185">Reference proteome</keyword>
<comment type="caution">
    <text evidence="2">The sequence shown here is derived from an EMBL/GenBank/DDBJ whole genome shotgun (WGS) entry which is preliminary data.</text>
</comment>
<feature type="compositionally biased region" description="Low complexity" evidence="1">
    <location>
        <begin position="267"/>
        <end position="288"/>
    </location>
</feature>
<name>W7U2J1_9STRA</name>
<evidence type="ECO:0000313" key="2">
    <source>
        <dbReference type="EMBL" id="EWM27061.1"/>
    </source>
</evidence>